<organism evidence="1 2">
    <name type="scientific">Limosa lapponica baueri</name>
    <dbReference type="NCBI Taxonomy" id="1758121"/>
    <lineage>
        <taxon>Eukaryota</taxon>
        <taxon>Metazoa</taxon>
        <taxon>Chordata</taxon>
        <taxon>Craniata</taxon>
        <taxon>Vertebrata</taxon>
        <taxon>Euteleostomi</taxon>
        <taxon>Archelosauria</taxon>
        <taxon>Archosauria</taxon>
        <taxon>Dinosauria</taxon>
        <taxon>Saurischia</taxon>
        <taxon>Theropoda</taxon>
        <taxon>Coelurosauria</taxon>
        <taxon>Aves</taxon>
        <taxon>Neognathae</taxon>
        <taxon>Neoaves</taxon>
        <taxon>Charadriiformes</taxon>
        <taxon>Scolopacidae</taxon>
        <taxon>Limosa</taxon>
    </lineage>
</organism>
<keyword evidence="2" id="KW-1185">Reference proteome</keyword>
<protein>
    <submittedName>
        <fullName evidence="1">Uncharacterized protein</fullName>
    </submittedName>
</protein>
<dbReference type="Proteomes" id="UP000233556">
    <property type="component" value="Unassembled WGS sequence"/>
</dbReference>
<dbReference type="OrthoDB" id="9043019at2759"/>
<sequence>MSSSGGYQSDFFSQTLEQCRLRKALKLWHQKCLMLKTIEQSPKHLHGTVCEEPLAMMFSEDLSTSSGFDSSAPATQASQSSLEKEYSFSDSSQQSFSSLLPAEDVTHMPYYSSFLQLHQCAEMPAELGGDLYLQASFPPQSIGYGRNWFVGGQFQSLALQSPDNNVQPLTGYSTWDEDCSSDKEVKSCWHQAERCCLQRYFIVWSARTQQLVKAQQYCRLVQLSRAIHRWLMIYRSQNRAERLLLPHLVERPGVVGPSPAHARIQEKKAEVDLEERDEKWLGRKYLRWWHHTVTLRQCQRDRRLRCLARVWYQWREASRVVILAQVLDQQRLIEKAWRVWRRRHLQSRVVQNFLEEEGRSLLAQVIERWSLCYLQEYGLVQETFVFV</sequence>
<reference evidence="2" key="1">
    <citation type="submission" date="2017-11" db="EMBL/GenBank/DDBJ databases">
        <authorList>
            <person name="Lima N.C."/>
            <person name="Parody-Merino A.M."/>
            <person name="Battley P.F."/>
            <person name="Fidler A.E."/>
            <person name="Prosdocimi F."/>
        </authorList>
    </citation>
    <scope>NUCLEOTIDE SEQUENCE [LARGE SCALE GENOMIC DNA]</scope>
</reference>
<name>A0A2I0TYG0_LIMLA</name>
<accession>A0A2I0TYG0</accession>
<evidence type="ECO:0000313" key="1">
    <source>
        <dbReference type="EMBL" id="PKU38733.1"/>
    </source>
</evidence>
<dbReference type="PANTHER" id="PTHR38493:SF1">
    <property type="entry name" value="SFI1 SPINDLE BODY DOMAIN-CONTAINING PROTEIN"/>
    <property type="match status" value="1"/>
</dbReference>
<reference evidence="2" key="2">
    <citation type="submission" date="2017-12" db="EMBL/GenBank/DDBJ databases">
        <title>Genome sequence of the Bar-tailed Godwit (Limosa lapponica baueri).</title>
        <authorList>
            <person name="Lima N.C.B."/>
            <person name="Parody-Merino A.M."/>
            <person name="Battley P.F."/>
            <person name="Fidler A.E."/>
            <person name="Prosdocimi F."/>
        </authorList>
    </citation>
    <scope>NUCLEOTIDE SEQUENCE [LARGE SCALE GENOMIC DNA]</scope>
</reference>
<dbReference type="EMBL" id="KZ506668">
    <property type="protein sequence ID" value="PKU38733.1"/>
    <property type="molecule type" value="Genomic_DNA"/>
</dbReference>
<proteinExistence type="predicted"/>
<dbReference type="AlphaFoldDB" id="A0A2I0TYG0"/>
<dbReference type="InterPro" id="IPR031473">
    <property type="entry name" value="DUF4684"/>
</dbReference>
<evidence type="ECO:0000313" key="2">
    <source>
        <dbReference type="Proteomes" id="UP000233556"/>
    </source>
</evidence>
<gene>
    <name evidence="1" type="ORF">llap_10965</name>
</gene>
<dbReference type="PANTHER" id="PTHR38493">
    <property type="entry name" value="CHROMOSOME 1 OPEN READING FRAME 167"/>
    <property type="match status" value="1"/>
</dbReference>